<sequence length="41" mass="4751">MERIELEKAGILKHDAFDILNMTDIYTNHCEPYSGEIPEDV</sequence>
<name>T0F0H3_9LEPT</name>
<comment type="caution">
    <text evidence="1">The sequence shown here is derived from an EMBL/GenBank/DDBJ whole genome shotgun (WGS) entry which is preliminary data.</text>
</comment>
<evidence type="ECO:0000313" key="1">
    <source>
        <dbReference type="EMBL" id="EQA44635.1"/>
    </source>
</evidence>
<evidence type="ECO:0000313" key="2">
    <source>
        <dbReference type="Proteomes" id="UP000015454"/>
    </source>
</evidence>
<proteinExistence type="predicted"/>
<dbReference type="EMBL" id="AHMO02000008">
    <property type="protein sequence ID" value="EQA44635.1"/>
    <property type="molecule type" value="Genomic_DNA"/>
</dbReference>
<accession>T0F0H3</accession>
<protein>
    <submittedName>
        <fullName evidence="1">Uncharacterized protein</fullName>
    </submittedName>
</protein>
<organism evidence="1 2">
    <name type="scientific">Leptospira broomii serovar Hurstbridge str. 5399</name>
    <dbReference type="NCBI Taxonomy" id="1049789"/>
    <lineage>
        <taxon>Bacteria</taxon>
        <taxon>Pseudomonadati</taxon>
        <taxon>Spirochaetota</taxon>
        <taxon>Spirochaetia</taxon>
        <taxon>Leptospirales</taxon>
        <taxon>Leptospiraceae</taxon>
        <taxon>Leptospira</taxon>
    </lineage>
</organism>
<reference evidence="1" key="1">
    <citation type="submission" date="2013-05" db="EMBL/GenBank/DDBJ databases">
        <authorList>
            <person name="Harkins D.M."/>
            <person name="Durkin A.S."/>
            <person name="Brinkac L.M."/>
            <person name="Haft D.H."/>
            <person name="Selengut J.D."/>
            <person name="Sanka R."/>
            <person name="DePew J."/>
            <person name="Purushe J."/>
            <person name="Hartskeerl R.A."/>
            <person name="Ahmed A."/>
            <person name="van der Linden H."/>
            <person name="Goris M.G.A."/>
            <person name="Vinetz J.M."/>
            <person name="Sutton G.G."/>
            <person name="Nierman W.C."/>
            <person name="Fouts D.E."/>
        </authorList>
    </citation>
    <scope>NUCLEOTIDE SEQUENCE [LARGE SCALE GENOMIC DNA]</scope>
    <source>
        <strain evidence="1">5399</strain>
    </source>
</reference>
<gene>
    <name evidence="1" type="ORF">LEP1GSC050_4119</name>
</gene>
<dbReference type="AlphaFoldDB" id="T0F0H3"/>
<dbReference type="Proteomes" id="UP000015454">
    <property type="component" value="Unassembled WGS sequence"/>
</dbReference>
<keyword evidence="2" id="KW-1185">Reference proteome</keyword>